<keyword evidence="3" id="KW-1185">Reference proteome</keyword>
<organism evidence="2 3">
    <name type="scientific">Dibothriocephalus latus</name>
    <name type="common">Fish tapeworm</name>
    <name type="synonym">Diphyllobothrium latum</name>
    <dbReference type="NCBI Taxonomy" id="60516"/>
    <lineage>
        <taxon>Eukaryota</taxon>
        <taxon>Metazoa</taxon>
        <taxon>Spiralia</taxon>
        <taxon>Lophotrochozoa</taxon>
        <taxon>Platyhelminthes</taxon>
        <taxon>Cestoda</taxon>
        <taxon>Eucestoda</taxon>
        <taxon>Diphyllobothriidea</taxon>
        <taxon>Diphyllobothriidae</taxon>
        <taxon>Dibothriocephalus</taxon>
    </lineage>
</organism>
<dbReference type="EMBL" id="UYRU01083116">
    <property type="protein sequence ID" value="VDN33032.1"/>
    <property type="molecule type" value="Genomic_DNA"/>
</dbReference>
<evidence type="ECO:0000256" key="1">
    <source>
        <dbReference type="SAM" id="MobiDB-lite"/>
    </source>
</evidence>
<dbReference type="AlphaFoldDB" id="A0A3P7QMR0"/>
<evidence type="ECO:0000313" key="2">
    <source>
        <dbReference type="EMBL" id="VDN33032.1"/>
    </source>
</evidence>
<accession>A0A3P7QMR0</accession>
<feature type="compositionally biased region" description="Basic and acidic residues" evidence="1">
    <location>
        <begin position="58"/>
        <end position="80"/>
    </location>
</feature>
<proteinExistence type="predicted"/>
<gene>
    <name evidence="2" type="ORF">DILT_LOCUS16136</name>
</gene>
<reference evidence="2 3" key="1">
    <citation type="submission" date="2018-11" db="EMBL/GenBank/DDBJ databases">
        <authorList>
            <consortium name="Pathogen Informatics"/>
        </authorList>
    </citation>
    <scope>NUCLEOTIDE SEQUENCE [LARGE SCALE GENOMIC DNA]</scope>
</reference>
<name>A0A3P7QMR0_DIBLA</name>
<feature type="region of interest" description="Disordered" evidence="1">
    <location>
        <begin position="30"/>
        <end position="80"/>
    </location>
</feature>
<dbReference type="Proteomes" id="UP000281553">
    <property type="component" value="Unassembled WGS sequence"/>
</dbReference>
<feature type="compositionally biased region" description="Acidic residues" evidence="1">
    <location>
        <begin position="32"/>
        <end position="54"/>
    </location>
</feature>
<sequence>MPLADFVGQRHVPYENIRNKPKCQNELLAIEEVSDSEEEDREVDEGEEEEEEEGAVNVEEKQQVGDKGGKNLDKATELTS</sequence>
<protein>
    <submittedName>
        <fullName evidence="2">Uncharacterized protein</fullName>
    </submittedName>
</protein>
<evidence type="ECO:0000313" key="3">
    <source>
        <dbReference type="Proteomes" id="UP000281553"/>
    </source>
</evidence>